<dbReference type="Pfam" id="PF04588">
    <property type="entry name" value="HIG_1_N"/>
    <property type="match status" value="1"/>
</dbReference>
<feature type="transmembrane region" description="Helical" evidence="6">
    <location>
        <begin position="12"/>
        <end position="36"/>
    </location>
</feature>
<dbReference type="PROSITE" id="PS51503">
    <property type="entry name" value="HIG1"/>
    <property type="match status" value="1"/>
</dbReference>
<dbReference type="PANTHER" id="PTHR28018:SF3">
    <property type="entry name" value="RESPIRATORY SUPERCOMPLEX FACTOR 2, MITOCHONDRIAL"/>
    <property type="match status" value="1"/>
</dbReference>
<dbReference type="GO" id="GO:0033617">
    <property type="term" value="P:mitochondrial respiratory chain complex IV assembly"/>
    <property type="evidence" value="ECO:0007669"/>
    <property type="project" value="TreeGrafter"/>
</dbReference>
<evidence type="ECO:0000313" key="8">
    <source>
        <dbReference type="EMBL" id="RKF58899.1"/>
    </source>
</evidence>
<dbReference type="InterPro" id="IPR040153">
    <property type="entry name" value="Rcf2"/>
</dbReference>
<dbReference type="EMBL" id="MCBR01017977">
    <property type="protein sequence ID" value="RKF58899.1"/>
    <property type="molecule type" value="Genomic_DNA"/>
</dbReference>
<name>A0A420HNF6_9PEZI</name>
<organism evidence="8 9">
    <name type="scientific">Golovinomyces cichoracearum</name>
    <dbReference type="NCBI Taxonomy" id="62708"/>
    <lineage>
        <taxon>Eukaryota</taxon>
        <taxon>Fungi</taxon>
        <taxon>Dikarya</taxon>
        <taxon>Ascomycota</taxon>
        <taxon>Pezizomycotina</taxon>
        <taxon>Leotiomycetes</taxon>
        <taxon>Erysiphales</taxon>
        <taxon>Erysiphaceae</taxon>
        <taxon>Golovinomyces</taxon>
    </lineage>
</organism>
<keyword evidence="4 6" id="KW-0472">Membrane</keyword>
<keyword evidence="3 6" id="KW-1133">Transmembrane helix</keyword>
<gene>
    <name evidence="8" type="ORF">GcC1_179014</name>
</gene>
<evidence type="ECO:0000256" key="3">
    <source>
        <dbReference type="ARBA" id="ARBA00022989"/>
    </source>
</evidence>
<comment type="caution">
    <text evidence="8">The sequence shown here is derived from an EMBL/GenBank/DDBJ whole genome shotgun (WGS) entry which is preliminary data.</text>
</comment>
<keyword evidence="2 6" id="KW-0812">Transmembrane</keyword>
<evidence type="ECO:0000256" key="4">
    <source>
        <dbReference type="ARBA" id="ARBA00023136"/>
    </source>
</evidence>
<proteinExistence type="predicted"/>
<protein>
    <submittedName>
        <fullName evidence="8">Respiratory supercomplex factor 2-like protein</fullName>
    </submittedName>
</protein>
<evidence type="ECO:0000259" key="7">
    <source>
        <dbReference type="PROSITE" id="PS51503"/>
    </source>
</evidence>
<feature type="transmembrane region" description="Helical" evidence="6">
    <location>
        <begin position="149"/>
        <end position="169"/>
    </location>
</feature>
<feature type="domain" description="HIG1" evidence="7">
    <location>
        <begin position="88"/>
        <end position="179"/>
    </location>
</feature>
<evidence type="ECO:0000256" key="5">
    <source>
        <dbReference type="SAM" id="MobiDB-lite"/>
    </source>
</evidence>
<evidence type="ECO:0000256" key="1">
    <source>
        <dbReference type="ARBA" id="ARBA00004173"/>
    </source>
</evidence>
<accession>A0A420HNF6</accession>
<feature type="region of interest" description="Disordered" evidence="5">
    <location>
        <begin position="222"/>
        <end position="251"/>
    </location>
</feature>
<dbReference type="InterPro" id="IPR007667">
    <property type="entry name" value="Hypoxia_induced_domain"/>
</dbReference>
<reference evidence="8 9" key="1">
    <citation type="journal article" date="2018" name="BMC Genomics">
        <title>Comparative genome analyses reveal sequence features reflecting distinct modes of host-adaptation between dicot and monocot powdery mildew.</title>
        <authorList>
            <person name="Wu Y."/>
            <person name="Ma X."/>
            <person name="Pan Z."/>
            <person name="Kale S.D."/>
            <person name="Song Y."/>
            <person name="King H."/>
            <person name="Zhang Q."/>
            <person name="Presley C."/>
            <person name="Deng X."/>
            <person name="Wei C.I."/>
            <person name="Xiao S."/>
        </authorList>
    </citation>
    <scope>NUCLEOTIDE SEQUENCE [LARGE SCALE GENOMIC DNA]</scope>
    <source>
        <strain evidence="8">UCSC1</strain>
    </source>
</reference>
<comment type="subcellular location">
    <subcellularLocation>
        <location evidence="1">Mitochondrion</location>
    </subcellularLocation>
</comment>
<feature type="compositionally biased region" description="Basic and acidic residues" evidence="5">
    <location>
        <begin position="222"/>
        <end position="237"/>
    </location>
</feature>
<dbReference type="GO" id="GO:0005739">
    <property type="term" value="C:mitochondrion"/>
    <property type="evidence" value="ECO:0007669"/>
    <property type="project" value="UniProtKB-SubCell"/>
</dbReference>
<dbReference type="AlphaFoldDB" id="A0A420HNF6"/>
<sequence length="251" mass="28076">MKILTKDEEEEHYHATVIGGLKGGFLGLTLGIAAVYAGHRRFKMIRDLTLPMKAFLATSCGTFSTIISADRASRNYEASRHPSRNYRDTTSLESDQIESLKPLSQRLKDWGRTNRYSIVTASWATSMGAALIIVNRNKYLTGAQKLVQARIYAQGLTLAVLIASAALEVNDANSGKGRWETVKVLDPNDPDHKHLIEKRVHHENYAGEDLWKEDMVAAQERRIEARKAMDDEADKTHGSTQPPSAAERERK</sequence>
<evidence type="ECO:0000313" key="9">
    <source>
        <dbReference type="Proteomes" id="UP000285405"/>
    </source>
</evidence>
<evidence type="ECO:0000256" key="2">
    <source>
        <dbReference type="ARBA" id="ARBA00022692"/>
    </source>
</evidence>
<dbReference type="Proteomes" id="UP000285405">
    <property type="component" value="Unassembled WGS sequence"/>
</dbReference>
<feature type="transmembrane region" description="Helical" evidence="6">
    <location>
        <begin position="116"/>
        <end position="134"/>
    </location>
</feature>
<evidence type="ECO:0000256" key="6">
    <source>
        <dbReference type="SAM" id="Phobius"/>
    </source>
</evidence>
<dbReference type="OrthoDB" id="1915122at2759"/>
<dbReference type="PANTHER" id="PTHR28018">
    <property type="entry name" value="RESPIRATORY SUPERCOMPLEX FACTOR 2, MITOCHONDRIAL"/>
    <property type="match status" value="1"/>
</dbReference>